<keyword evidence="3" id="KW-1185">Reference proteome</keyword>
<sequence length="218" mass="24583">MGRYIRNPYVGKEAASSEEVTEKWLEQAVKVIADQIINREFDDEEKHDGSSSRQARFLCGDLGVYVTQMSNPELRQSLVEKIEKISVTLAKDDYPSDEMLVGRAGFLSGVLWISFYDLLSDTEERAVRESADWLMSTQDDEGNFASSVKWIGRERGDDQLVHWCHGAPGVILLCLTMWKRYGEQKYFRAALRCGELIWNKGVLKKGPGICHGVGGNGK</sequence>
<dbReference type="GO" id="GO:0031179">
    <property type="term" value="P:peptide modification"/>
    <property type="evidence" value="ECO:0007669"/>
    <property type="project" value="InterPro"/>
</dbReference>
<reference evidence="2 3" key="1">
    <citation type="submission" date="2013-12" db="EMBL/GenBank/DDBJ databases">
        <title>Draft genome of the parsitic nematode Ancylostoma duodenale.</title>
        <authorList>
            <person name="Mitreva M."/>
        </authorList>
    </citation>
    <scope>NUCLEOTIDE SEQUENCE [LARGE SCALE GENOMIC DNA]</scope>
    <source>
        <strain evidence="2 3">Zhejiang</strain>
    </source>
</reference>
<dbReference type="GO" id="GO:0005886">
    <property type="term" value="C:plasma membrane"/>
    <property type="evidence" value="ECO:0007669"/>
    <property type="project" value="TreeGrafter"/>
</dbReference>
<accession>A0A0C2GLJ4</accession>
<keyword evidence="1" id="KW-0479">Metal-binding</keyword>
<dbReference type="Proteomes" id="UP000054047">
    <property type="component" value="Unassembled WGS sequence"/>
</dbReference>
<dbReference type="EMBL" id="KN729586">
    <property type="protein sequence ID" value="KIH62100.1"/>
    <property type="molecule type" value="Genomic_DNA"/>
</dbReference>
<name>A0A0C2GLJ4_9BILA</name>
<dbReference type="PRINTS" id="PR01950">
    <property type="entry name" value="LANCSUPER"/>
</dbReference>
<dbReference type="PANTHER" id="PTHR12736:SF7">
    <property type="entry name" value="LANC-LIKE PROTEIN 3"/>
    <property type="match status" value="1"/>
</dbReference>
<dbReference type="Pfam" id="PF05147">
    <property type="entry name" value="LANC_like"/>
    <property type="match status" value="1"/>
</dbReference>
<dbReference type="OrthoDB" id="10257263at2759"/>
<keyword evidence="1" id="KW-0862">Zinc</keyword>
<dbReference type="PANTHER" id="PTHR12736">
    <property type="entry name" value="LANC-LIKE PROTEIN"/>
    <property type="match status" value="1"/>
</dbReference>
<dbReference type="GO" id="GO:0005975">
    <property type="term" value="P:carbohydrate metabolic process"/>
    <property type="evidence" value="ECO:0007669"/>
    <property type="project" value="InterPro"/>
</dbReference>
<dbReference type="InterPro" id="IPR007822">
    <property type="entry name" value="LANC-like"/>
</dbReference>
<evidence type="ECO:0008006" key="4">
    <source>
        <dbReference type="Google" id="ProtNLM"/>
    </source>
</evidence>
<proteinExistence type="predicted"/>
<feature type="binding site" evidence="1">
    <location>
        <position position="210"/>
    </location>
    <ligand>
        <name>Zn(2+)</name>
        <dbReference type="ChEBI" id="CHEBI:29105"/>
    </ligand>
</feature>
<evidence type="ECO:0000313" key="2">
    <source>
        <dbReference type="EMBL" id="KIH62100.1"/>
    </source>
</evidence>
<evidence type="ECO:0000256" key="1">
    <source>
        <dbReference type="PIRSR" id="PIRSR607822-1"/>
    </source>
</evidence>
<dbReference type="SUPFAM" id="SSF158745">
    <property type="entry name" value="LanC-like"/>
    <property type="match status" value="1"/>
</dbReference>
<organism evidence="2 3">
    <name type="scientific">Ancylostoma duodenale</name>
    <dbReference type="NCBI Taxonomy" id="51022"/>
    <lineage>
        <taxon>Eukaryota</taxon>
        <taxon>Metazoa</taxon>
        <taxon>Ecdysozoa</taxon>
        <taxon>Nematoda</taxon>
        <taxon>Chromadorea</taxon>
        <taxon>Rhabditida</taxon>
        <taxon>Rhabditina</taxon>
        <taxon>Rhabditomorpha</taxon>
        <taxon>Strongyloidea</taxon>
        <taxon>Ancylostomatidae</taxon>
        <taxon>Ancylostomatinae</taxon>
        <taxon>Ancylostoma</taxon>
    </lineage>
</organism>
<evidence type="ECO:0000313" key="3">
    <source>
        <dbReference type="Proteomes" id="UP000054047"/>
    </source>
</evidence>
<dbReference type="Gene3D" id="1.50.10.10">
    <property type="match status" value="2"/>
</dbReference>
<protein>
    <recommendedName>
        <fullName evidence="4">Lanthionine synthetase C-like protein</fullName>
    </recommendedName>
</protein>
<dbReference type="InterPro" id="IPR012341">
    <property type="entry name" value="6hp_glycosidase-like_sf"/>
</dbReference>
<dbReference type="GO" id="GO:0046872">
    <property type="term" value="F:metal ion binding"/>
    <property type="evidence" value="ECO:0007669"/>
    <property type="project" value="UniProtKB-KW"/>
</dbReference>
<feature type="binding site" evidence="1">
    <location>
        <position position="164"/>
    </location>
    <ligand>
        <name>Zn(2+)</name>
        <dbReference type="ChEBI" id="CHEBI:29105"/>
    </ligand>
</feature>
<feature type="binding site" evidence="1">
    <location>
        <position position="211"/>
    </location>
    <ligand>
        <name>Zn(2+)</name>
        <dbReference type="ChEBI" id="CHEBI:29105"/>
    </ligand>
</feature>
<dbReference type="CDD" id="cd04794">
    <property type="entry name" value="euk_LANCL"/>
    <property type="match status" value="1"/>
</dbReference>
<gene>
    <name evidence="2" type="ORF">ANCDUO_07621</name>
</gene>
<dbReference type="AlphaFoldDB" id="A0A0C2GLJ4"/>